<proteinExistence type="inferred from homology"/>
<dbReference type="InterPro" id="IPR012340">
    <property type="entry name" value="NA-bd_OB-fold"/>
</dbReference>
<dbReference type="SUPFAM" id="SSF50249">
    <property type="entry name" value="Nucleic acid-binding proteins"/>
    <property type="match status" value="1"/>
</dbReference>
<comment type="cofactor">
    <cofactor evidence="1">
        <name>a divalent metal cation</name>
        <dbReference type="ChEBI" id="CHEBI:60240"/>
    </cofactor>
</comment>
<dbReference type="InterPro" id="IPR024752">
    <property type="entry name" value="Myb/SANT-like_dom"/>
</dbReference>
<organism evidence="10">
    <name type="scientific">Ananas comosus var. bracteatus</name>
    <name type="common">red pineapple</name>
    <dbReference type="NCBI Taxonomy" id="296719"/>
    <lineage>
        <taxon>Eukaryota</taxon>
        <taxon>Viridiplantae</taxon>
        <taxon>Streptophyta</taxon>
        <taxon>Embryophyta</taxon>
        <taxon>Tracheophyta</taxon>
        <taxon>Spermatophyta</taxon>
        <taxon>Magnoliopsida</taxon>
        <taxon>Liliopsida</taxon>
        <taxon>Poales</taxon>
        <taxon>Bromeliaceae</taxon>
        <taxon>Bromelioideae</taxon>
        <taxon>Ananas</taxon>
    </lineage>
</organism>
<feature type="compositionally biased region" description="Basic residues" evidence="6">
    <location>
        <begin position="199"/>
        <end position="216"/>
    </location>
</feature>
<dbReference type="Pfam" id="PF26138">
    <property type="entry name" value="DUF8040"/>
    <property type="match status" value="1"/>
</dbReference>
<evidence type="ECO:0000259" key="7">
    <source>
        <dbReference type="Pfam" id="PF12776"/>
    </source>
</evidence>
<name>A0A6V7QB37_ANACO</name>
<dbReference type="InterPro" id="IPR028626">
    <property type="entry name" value="Ribosomal_eS28_CS"/>
</dbReference>
<dbReference type="Pfam" id="PF01200">
    <property type="entry name" value="Ribosomal_S28e"/>
    <property type="match status" value="1"/>
</dbReference>
<dbReference type="EMBL" id="LR862135">
    <property type="protein sequence ID" value="CAD1840419.1"/>
    <property type="molecule type" value="Genomic_DNA"/>
</dbReference>
<keyword evidence="5" id="KW-0687">Ribonucleoprotein</keyword>
<dbReference type="GO" id="GO:1990904">
    <property type="term" value="C:ribonucleoprotein complex"/>
    <property type="evidence" value="ECO:0007669"/>
    <property type="project" value="UniProtKB-KW"/>
</dbReference>
<evidence type="ECO:0000256" key="5">
    <source>
        <dbReference type="ARBA" id="ARBA00023274"/>
    </source>
</evidence>
<evidence type="ECO:0000256" key="6">
    <source>
        <dbReference type="SAM" id="MobiDB-lite"/>
    </source>
</evidence>
<protein>
    <recommendedName>
        <fullName evidence="11">Myb/SANT-like domain-containing protein</fullName>
    </recommendedName>
</protein>
<dbReference type="Pfam" id="PF12776">
    <property type="entry name" value="Myb_DNA-bind_3"/>
    <property type="match status" value="1"/>
</dbReference>
<dbReference type="PANTHER" id="PTHR47584">
    <property type="match status" value="1"/>
</dbReference>
<evidence type="ECO:0008006" key="11">
    <source>
        <dbReference type="Google" id="ProtNLM"/>
    </source>
</evidence>
<feature type="domain" description="Myb/SANT-like" evidence="7">
    <location>
        <begin position="1"/>
        <end position="81"/>
    </location>
</feature>
<feature type="domain" description="DDE Tnp4" evidence="8">
    <location>
        <begin position="503"/>
        <end position="559"/>
    </location>
</feature>
<dbReference type="PANTHER" id="PTHR47584:SF14">
    <property type="entry name" value="L10-INTERACTING MYB DOMAIN-CONTAINING PROTEIN-LIKE"/>
    <property type="match status" value="1"/>
</dbReference>
<gene>
    <name evidence="10" type="ORF">CB5_LOCUS23630</name>
</gene>
<accession>A0A6V7QB37</accession>
<dbReference type="GO" id="GO:0006412">
    <property type="term" value="P:translation"/>
    <property type="evidence" value="ECO:0007669"/>
    <property type="project" value="InterPro"/>
</dbReference>
<dbReference type="InterPro" id="IPR058353">
    <property type="entry name" value="DUF8040"/>
</dbReference>
<feature type="compositionally biased region" description="Polar residues" evidence="6">
    <location>
        <begin position="217"/>
        <end position="228"/>
    </location>
</feature>
<evidence type="ECO:0000256" key="1">
    <source>
        <dbReference type="ARBA" id="ARBA00001968"/>
    </source>
</evidence>
<keyword evidence="4" id="KW-0689">Ribosomal protein</keyword>
<dbReference type="CDD" id="cd04457">
    <property type="entry name" value="S1_S28E"/>
    <property type="match status" value="1"/>
</dbReference>
<evidence type="ECO:0000256" key="2">
    <source>
        <dbReference type="ARBA" id="ARBA00005943"/>
    </source>
</evidence>
<evidence type="ECO:0000256" key="3">
    <source>
        <dbReference type="ARBA" id="ARBA00022723"/>
    </source>
</evidence>
<evidence type="ECO:0000259" key="9">
    <source>
        <dbReference type="Pfam" id="PF26138"/>
    </source>
</evidence>
<reference evidence="10" key="1">
    <citation type="submission" date="2020-07" db="EMBL/GenBank/DDBJ databases">
        <authorList>
            <person name="Lin J."/>
        </authorList>
    </citation>
    <scope>NUCLEOTIDE SEQUENCE</scope>
</reference>
<dbReference type="GO" id="GO:0005840">
    <property type="term" value="C:ribosome"/>
    <property type="evidence" value="ECO:0007669"/>
    <property type="project" value="UniProtKB-KW"/>
</dbReference>
<evidence type="ECO:0000313" key="10">
    <source>
        <dbReference type="EMBL" id="CAD1840419.1"/>
    </source>
</evidence>
<feature type="region of interest" description="Disordered" evidence="6">
    <location>
        <begin position="115"/>
        <end position="140"/>
    </location>
</feature>
<sequence>MTEEHALGNFVNGAFTTLAWTRIVNAFNQKAKLDFKKNQLQNRLKVLKRIFGTYQYLANKSGWGWDPMLNIPTAGDPTDWDAVIRENPAYAKCREKPFPAYKDIEFLTGKTTATGRHGFTSQMPVGHEPIDSSSSSSPGHADVLEALRNSMINDSEQGQSSRAHMNVDTINEATSLSPSPDPVNPSTPHIESASGHSSAGKRARSSPSPTRRHKQQTRGGRNKNTTISNDRLGELADIGRQRLDIARAILNRELIARPIVHSIEECMDRLKMINGVTPERCLTALEAFKDDRNRTIFLALGDDIALAWIDRQAVLQVMDNSINHSVFTSSTLADVMTMMDDDDDFWDEVLLVLLEEGYEEFNSSLYKRACRTRPFSGHQLVQDILLGHPDRGYQHFRMTNIMFEALRDDLVRRGLIQSTKNINVDEQLAIFLHGIGHGVTNRILAKIFQHSGETISRHFNNVLRAVMHLKDEYLCTPSNNVGVHPRIRDSSNFHPFKNAIGAVDGTHLPVVVRTSKQPRYRNRKGFTSQNMMAACSFDHQFLFVCTGWEGSAADMRILRWCLESGGFTVPDVDDDGIDDGIDLTHVVGPDESQRARSRGEGDGQDRIEGQVTQVRVKFLDDQNRLIMRNVKGPVREGDILTLLESEREARRLR</sequence>
<dbReference type="GO" id="GO:0003735">
    <property type="term" value="F:structural constituent of ribosome"/>
    <property type="evidence" value="ECO:0007669"/>
    <property type="project" value="InterPro"/>
</dbReference>
<feature type="region of interest" description="Disordered" evidence="6">
    <location>
        <begin position="172"/>
        <end position="228"/>
    </location>
</feature>
<feature type="compositionally biased region" description="Polar residues" evidence="6">
    <location>
        <begin position="186"/>
        <end position="197"/>
    </location>
</feature>
<dbReference type="AlphaFoldDB" id="A0A6V7QB37"/>
<dbReference type="InterPro" id="IPR000289">
    <property type="entry name" value="Ribosomal_eS28"/>
</dbReference>
<evidence type="ECO:0000259" key="8">
    <source>
        <dbReference type="Pfam" id="PF13359"/>
    </source>
</evidence>
<dbReference type="GO" id="GO:0046872">
    <property type="term" value="F:metal ion binding"/>
    <property type="evidence" value="ECO:0007669"/>
    <property type="project" value="UniProtKB-KW"/>
</dbReference>
<comment type="similarity">
    <text evidence="2">Belongs to the eukaryotic ribosomal protein eS28 family.</text>
</comment>
<keyword evidence="3" id="KW-0479">Metal-binding</keyword>
<dbReference type="Pfam" id="PF13359">
    <property type="entry name" value="DDE_Tnp_4"/>
    <property type="match status" value="1"/>
</dbReference>
<dbReference type="PROSITE" id="PS00961">
    <property type="entry name" value="RIBOSOMAL_S28E"/>
    <property type="match status" value="1"/>
</dbReference>
<dbReference type="Gene3D" id="2.40.50.140">
    <property type="entry name" value="Nucleic acid-binding proteins"/>
    <property type="match status" value="1"/>
</dbReference>
<dbReference type="InterPro" id="IPR027806">
    <property type="entry name" value="HARBI1_dom"/>
</dbReference>
<evidence type="ECO:0000256" key="4">
    <source>
        <dbReference type="ARBA" id="ARBA00022980"/>
    </source>
</evidence>
<dbReference type="InterPro" id="IPR045026">
    <property type="entry name" value="LIMYB"/>
</dbReference>
<feature type="domain" description="DUF8040" evidence="9">
    <location>
        <begin position="373"/>
        <end position="467"/>
    </location>
</feature>